<dbReference type="Gene3D" id="1.10.260.40">
    <property type="entry name" value="lambda repressor-like DNA-binding domains"/>
    <property type="match status" value="1"/>
</dbReference>
<gene>
    <name evidence="2" type="ORF">GCM10018781_62890</name>
</gene>
<dbReference type="GeneID" id="95356592"/>
<accession>A0A919GBD4</accession>
<dbReference type="InterPro" id="IPR010982">
    <property type="entry name" value="Lambda_DNA-bd_dom_sf"/>
</dbReference>
<dbReference type="Pfam" id="PF19054">
    <property type="entry name" value="DUF5753"/>
    <property type="match status" value="1"/>
</dbReference>
<dbReference type="Proteomes" id="UP000617734">
    <property type="component" value="Unassembled WGS sequence"/>
</dbReference>
<evidence type="ECO:0000313" key="2">
    <source>
        <dbReference type="EMBL" id="GHH81078.1"/>
    </source>
</evidence>
<dbReference type="CDD" id="cd00093">
    <property type="entry name" value="HTH_XRE"/>
    <property type="match status" value="1"/>
</dbReference>
<reference evidence="2" key="2">
    <citation type="submission" date="2020-09" db="EMBL/GenBank/DDBJ databases">
        <authorList>
            <person name="Sun Q."/>
            <person name="Ohkuma M."/>
        </authorList>
    </citation>
    <scope>NUCLEOTIDE SEQUENCE</scope>
    <source>
        <strain evidence="2">JCM 4646</strain>
    </source>
</reference>
<dbReference type="RefSeq" id="WP_190214302.1">
    <property type="nucleotide sequence ID" value="NZ_BNBO01000050.1"/>
</dbReference>
<dbReference type="PROSITE" id="PS50943">
    <property type="entry name" value="HTH_CROC1"/>
    <property type="match status" value="1"/>
</dbReference>
<keyword evidence="3" id="KW-1185">Reference proteome</keyword>
<reference evidence="2" key="1">
    <citation type="journal article" date="2014" name="Int. J. Syst. Evol. Microbiol.">
        <title>Complete genome sequence of Corynebacterium casei LMG S-19264T (=DSM 44701T), isolated from a smear-ripened cheese.</title>
        <authorList>
            <consortium name="US DOE Joint Genome Institute (JGI-PGF)"/>
            <person name="Walter F."/>
            <person name="Albersmeier A."/>
            <person name="Kalinowski J."/>
            <person name="Ruckert C."/>
        </authorList>
    </citation>
    <scope>NUCLEOTIDE SEQUENCE</scope>
    <source>
        <strain evidence="2">JCM 4646</strain>
    </source>
</reference>
<proteinExistence type="predicted"/>
<dbReference type="AlphaFoldDB" id="A0A919GBD4"/>
<dbReference type="Pfam" id="PF13560">
    <property type="entry name" value="HTH_31"/>
    <property type="match status" value="1"/>
</dbReference>
<evidence type="ECO:0000313" key="3">
    <source>
        <dbReference type="Proteomes" id="UP000617734"/>
    </source>
</evidence>
<evidence type="ECO:0000259" key="1">
    <source>
        <dbReference type="PROSITE" id="PS50943"/>
    </source>
</evidence>
<protein>
    <recommendedName>
        <fullName evidence="1">HTH cro/C1-type domain-containing protein</fullName>
    </recommendedName>
</protein>
<dbReference type="InterPro" id="IPR043917">
    <property type="entry name" value="DUF5753"/>
</dbReference>
<dbReference type="Pfam" id="PF04149">
    <property type="entry name" value="DUF397"/>
    <property type="match status" value="1"/>
</dbReference>
<feature type="domain" description="HTH cro/C1-type" evidence="1">
    <location>
        <begin position="23"/>
        <end position="58"/>
    </location>
</feature>
<dbReference type="SMART" id="SM00530">
    <property type="entry name" value="HTH_XRE"/>
    <property type="match status" value="1"/>
</dbReference>
<comment type="caution">
    <text evidence="2">The sequence shown here is derived from an EMBL/GenBank/DDBJ whole genome shotgun (WGS) entry which is preliminary data.</text>
</comment>
<dbReference type="SUPFAM" id="SSF47413">
    <property type="entry name" value="lambda repressor-like DNA-binding domains"/>
    <property type="match status" value="1"/>
</dbReference>
<organism evidence="2 3">
    <name type="scientific">Kitasatospora indigofera</name>
    <dbReference type="NCBI Taxonomy" id="67307"/>
    <lineage>
        <taxon>Bacteria</taxon>
        <taxon>Bacillati</taxon>
        <taxon>Actinomycetota</taxon>
        <taxon>Actinomycetes</taxon>
        <taxon>Kitasatosporales</taxon>
        <taxon>Streptomycetaceae</taxon>
        <taxon>Kitasatospora</taxon>
    </lineage>
</organism>
<name>A0A919GBD4_9ACTN</name>
<dbReference type="EMBL" id="BNBO01000050">
    <property type="protein sequence ID" value="GHH81078.1"/>
    <property type="molecule type" value="Genomic_DNA"/>
</dbReference>
<dbReference type="InterPro" id="IPR001387">
    <property type="entry name" value="Cro/C1-type_HTH"/>
</dbReference>
<dbReference type="GO" id="GO:0003677">
    <property type="term" value="F:DNA binding"/>
    <property type="evidence" value="ECO:0007669"/>
    <property type="project" value="InterPro"/>
</dbReference>
<dbReference type="InterPro" id="IPR007278">
    <property type="entry name" value="DUF397"/>
</dbReference>
<sequence length="354" mass="39617">MTRVPPSGPHLRSSAAGLFGTLLRRTREARKMSQGELARQIPCSRPHLTRIENGSRVPQHPLVTACDRILETGGELLEIWEEVDWYAQVDHPNWFQRFVLIEAKATSIQEFQTPWISGLLQTEAYARALISLGNAADDPRQIEEWVAARLARQHRLTGPDAPLLTVILGETALRQTVGGPQVMHDQLQHLLRMGRLPNVTIQVAPFSLGERVRFGSSLIILTSPDGKRRAYSESLTHGRFDEDPQRVQRWQRRYDLLRAEALSAQDSARLIRSVMEGLLNMDSTTPDLSKASWRKASYSDHDAGNCIEVAENVPGLVPVRDSKDPEGPALLFRPDAWQSFVTGVRQGELPAVGH</sequence>